<feature type="compositionally biased region" description="Gly residues" evidence="1">
    <location>
        <begin position="132"/>
        <end position="147"/>
    </location>
</feature>
<reference evidence="3" key="1">
    <citation type="submission" date="2023-07" db="EMBL/GenBank/DDBJ databases">
        <title>30 novel species of actinomycetes from the DSMZ collection.</title>
        <authorList>
            <person name="Nouioui I."/>
        </authorList>
    </citation>
    <scope>NUCLEOTIDE SEQUENCE [LARGE SCALE GENOMIC DNA]</scope>
    <source>
        <strain evidence="3">DSM 41699</strain>
    </source>
</reference>
<accession>A0ABU2U5S7</accession>
<keyword evidence="3" id="KW-1185">Reference proteome</keyword>
<feature type="region of interest" description="Disordered" evidence="1">
    <location>
        <begin position="115"/>
        <end position="159"/>
    </location>
</feature>
<gene>
    <name evidence="2" type="ORF">RM764_37370</name>
</gene>
<protein>
    <submittedName>
        <fullName evidence="2">Uncharacterized protein</fullName>
    </submittedName>
</protein>
<feature type="compositionally biased region" description="Polar residues" evidence="1">
    <location>
        <begin position="295"/>
        <end position="305"/>
    </location>
</feature>
<comment type="caution">
    <text evidence="2">The sequence shown here is derived from an EMBL/GenBank/DDBJ whole genome shotgun (WGS) entry which is preliminary data.</text>
</comment>
<dbReference type="EMBL" id="JAVREY010000078">
    <property type="protein sequence ID" value="MDT0468593.1"/>
    <property type="molecule type" value="Genomic_DNA"/>
</dbReference>
<evidence type="ECO:0000313" key="2">
    <source>
        <dbReference type="EMBL" id="MDT0468593.1"/>
    </source>
</evidence>
<evidence type="ECO:0000256" key="1">
    <source>
        <dbReference type="SAM" id="MobiDB-lite"/>
    </source>
</evidence>
<dbReference type="Proteomes" id="UP001183809">
    <property type="component" value="Unassembled WGS sequence"/>
</dbReference>
<sequence length="318" mass="33322">MSAVPALAVIRARGVMAVDAAVDGVVEAVAGLLAQVVAYTLGQGLRGLLDGLPAGVLAGLHGLAEVVALLGAEADVHRLPDEVGDDRLDRRDGGFLQRLDDRLHERFFELVEEAAHDQPSDLGGAERAGLGQAEGEGRGGLGGGDLEGQGDQLGDHRPFGELDDVRAGFQHVCDGVGGLGRVREVAVGAVAAVELGVGLGERVDRLAGVVRHHGPGAGVRRGVQVSDVVAELPPQSGALPELVLVRRRPAVAEHLENPLEFVRQHHRHSAHTPVCNRLPTPPPIREDRAWNSRTHSLRTGPQATSEDCCHKSVAGRAA</sequence>
<dbReference type="RefSeq" id="WP_311700037.1">
    <property type="nucleotide sequence ID" value="NZ_JAVREY010000078.1"/>
</dbReference>
<name>A0ABU2U5S7_9ACTN</name>
<organism evidence="2 3">
    <name type="scientific">Streptomyces gibsoniae</name>
    <dbReference type="NCBI Taxonomy" id="3075529"/>
    <lineage>
        <taxon>Bacteria</taxon>
        <taxon>Bacillati</taxon>
        <taxon>Actinomycetota</taxon>
        <taxon>Actinomycetes</taxon>
        <taxon>Kitasatosporales</taxon>
        <taxon>Streptomycetaceae</taxon>
        <taxon>Streptomyces</taxon>
    </lineage>
</organism>
<proteinExistence type="predicted"/>
<feature type="compositionally biased region" description="Low complexity" evidence="1">
    <location>
        <begin position="122"/>
        <end position="131"/>
    </location>
</feature>
<feature type="region of interest" description="Disordered" evidence="1">
    <location>
        <begin position="295"/>
        <end position="318"/>
    </location>
</feature>
<evidence type="ECO:0000313" key="3">
    <source>
        <dbReference type="Proteomes" id="UP001183809"/>
    </source>
</evidence>